<evidence type="ECO:0000259" key="9">
    <source>
        <dbReference type="Pfam" id="PF09335"/>
    </source>
</evidence>
<keyword evidence="6 7" id="KW-0472">Membrane</keyword>
<dbReference type="AlphaFoldDB" id="A0AAJ6ALD0"/>
<evidence type="ECO:0000256" key="1">
    <source>
        <dbReference type="ARBA" id="ARBA00004651"/>
    </source>
</evidence>
<keyword evidence="5 7" id="KW-1133">Transmembrane helix</keyword>
<sequence>MFAFLEDLILRAATAWWTPLALFILCFIDGFFPIVPSESLIVALAAIADRENTVGLTTLFFVGWFGATLGDQVAFRLGRAIGVTRFRWMRSRRVAGIVQLARRSLHRNGALLIITARHVPGGRVAVNFVAGATGYAWWKFSLLDFVSAGVWAGYSIAIGVLTTGWLDNVLLQIVVALIFAGLLGLLIDFVARKVVARISSTPAQAPAEVIRPAGFSEDSSENGHGSNVRGRSGIDSQE</sequence>
<dbReference type="InterPro" id="IPR032818">
    <property type="entry name" value="DedA-like"/>
</dbReference>
<feature type="transmembrane region" description="Helical" evidence="7">
    <location>
        <begin position="54"/>
        <end position="75"/>
    </location>
</feature>
<feature type="transmembrane region" description="Helical" evidence="7">
    <location>
        <begin position="169"/>
        <end position="191"/>
    </location>
</feature>
<organism evidence="10 11">
    <name type="scientific">Auritidibacter ignavus</name>
    <dbReference type="NCBI Taxonomy" id="678932"/>
    <lineage>
        <taxon>Bacteria</taxon>
        <taxon>Bacillati</taxon>
        <taxon>Actinomycetota</taxon>
        <taxon>Actinomycetes</taxon>
        <taxon>Micrococcales</taxon>
        <taxon>Micrococcaceae</taxon>
        <taxon>Auritidibacter</taxon>
    </lineage>
</organism>
<evidence type="ECO:0000256" key="4">
    <source>
        <dbReference type="ARBA" id="ARBA00022692"/>
    </source>
</evidence>
<evidence type="ECO:0000256" key="5">
    <source>
        <dbReference type="ARBA" id="ARBA00022989"/>
    </source>
</evidence>
<accession>A0AAJ6ALD0</accession>
<evidence type="ECO:0000256" key="7">
    <source>
        <dbReference type="RuleBase" id="RU367016"/>
    </source>
</evidence>
<dbReference type="PANTHER" id="PTHR30353:SF0">
    <property type="entry name" value="TRANSMEMBRANE PROTEIN"/>
    <property type="match status" value="1"/>
</dbReference>
<reference evidence="10 11" key="1">
    <citation type="submission" date="2023-03" db="EMBL/GenBank/DDBJ databases">
        <title>Complete genome sequences of several Auritidibacter ignavus strains isolated from ear infections.</title>
        <authorList>
            <person name="Baehr T."/>
            <person name="Baumhoegger A.M."/>
        </authorList>
    </citation>
    <scope>NUCLEOTIDE SEQUENCE [LARGE SCALE GENOMIC DNA]</scope>
    <source>
        <strain evidence="10 11">BABAE-6</strain>
    </source>
</reference>
<feature type="transmembrane region" description="Helical" evidence="7">
    <location>
        <begin position="12"/>
        <end position="34"/>
    </location>
</feature>
<evidence type="ECO:0000313" key="10">
    <source>
        <dbReference type="EMBL" id="WGH94369.1"/>
    </source>
</evidence>
<comment type="subcellular location">
    <subcellularLocation>
        <location evidence="1 7">Cell membrane</location>
        <topology evidence="1 7">Multi-pass membrane protein</topology>
    </subcellularLocation>
</comment>
<dbReference type="EMBL" id="CP122566">
    <property type="protein sequence ID" value="WGH94369.1"/>
    <property type="molecule type" value="Genomic_DNA"/>
</dbReference>
<dbReference type="Proteomes" id="UP001224674">
    <property type="component" value="Chromosome"/>
</dbReference>
<evidence type="ECO:0000256" key="2">
    <source>
        <dbReference type="ARBA" id="ARBA00010792"/>
    </source>
</evidence>
<dbReference type="PANTHER" id="PTHR30353">
    <property type="entry name" value="INNER MEMBRANE PROTEIN DEDA-RELATED"/>
    <property type="match status" value="1"/>
</dbReference>
<gene>
    <name evidence="10" type="ORF">QDX21_06200</name>
</gene>
<protein>
    <submittedName>
        <fullName evidence="10">DedA family protein</fullName>
    </submittedName>
</protein>
<feature type="region of interest" description="Disordered" evidence="8">
    <location>
        <begin position="209"/>
        <end position="238"/>
    </location>
</feature>
<dbReference type="InterPro" id="IPR032816">
    <property type="entry name" value="VTT_dom"/>
</dbReference>
<proteinExistence type="inferred from homology"/>
<dbReference type="GO" id="GO:0005886">
    <property type="term" value="C:plasma membrane"/>
    <property type="evidence" value="ECO:0007669"/>
    <property type="project" value="UniProtKB-SubCell"/>
</dbReference>
<dbReference type="Pfam" id="PF09335">
    <property type="entry name" value="VTT_dom"/>
    <property type="match status" value="1"/>
</dbReference>
<keyword evidence="4 7" id="KW-0812">Transmembrane</keyword>
<evidence type="ECO:0000256" key="3">
    <source>
        <dbReference type="ARBA" id="ARBA00022475"/>
    </source>
</evidence>
<evidence type="ECO:0000313" key="11">
    <source>
        <dbReference type="Proteomes" id="UP001224674"/>
    </source>
</evidence>
<name>A0AAJ6ALD0_9MICC</name>
<evidence type="ECO:0000256" key="6">
    <source>
        <dbReference type="ARBA" id="ARBA00023136"/>
    </source>
</evidence>
<comment type="similarity">
    <text evidence="2 7">Belongs to the DedA family.</text>
</comment>
<keyword evidence="3 7" id="KW-1003">Cell membrane</keyword>
<keyword evidence="11" id="KW-1185">Reference proteome</keyword>
<dbReference type="RefSeq" id="WP_110099641.1">
    <property type="nucleotide sequence ID" value="NZ_CP122561.1"/>
</dbReference>
<feature type="domain" description="VTT" evidence="9">
    <location>
        <begin position="35"/>
        <end position="159"/>
    </location>
</feature>
<evidence type="ECO:0000256" key="8">
    <source>
        <dbReference type="SAM" id="MobiDB-lite"/>
    </source>
</evidence>
<feature type="transmembrane region" description="Helical" evidence="7">
    <location>
        <begin position="142"/>
        <end position="163"/>
    </location>
</feature>